<name>A0A9D2M102_9FIRM</name>
<dbReference type="AlphaFoldDB" id="A0A9D2M102"/>
<proteinExistence type="predicted"/>
<feature type="signal peptide" evidence="2">
    <location>
        <begin position="1"/>
        <end position="24"/>
    </location>
</feature>
<comment type="caution">
    <text evidence="3">The sequence shown here is derived from an EMBL/GenBank/DDBJ whole genome shotgun (WGS) entry which is preliminary data.</text>
</comment>
<gene>
    <name evidence="3" type="ORF">H9943_00580</name>
</gene>
<protein>
    <submittedName>
        <fullName evidence="3">Uncharacterized protein</fullName>
    </submittedName>
</protein>
<keyword evidence="2" id="KW-0732">Signal</keyword>
<evidence type="ECO:0000256" key="1">
    <source>
        <dbReference type="SAM" id="MobiDB-lite"/>
    </source>
</evidence>
<accession>A0A9D2M102</accession>
<reference evidence="3" key="2">
    <citation type="submission" date="2021-04" db="EMBL/GenBank/DDBJ databases">
        <authorList>
            <person name="Gilroy R."/>
        </authorList>
    </citation>
    <scope>NUCLEOTIDE SEQUENCE</scope>
    <source>
        <strain evidence="3">ChiBcec8-14828</strain>
    </source>
</reference>
<sequence length="439" mass="47827">MSFKHVANKIQFVLSMTLILATMAGCGVSGTPQTDSAAPVPPEPTLAQEGSGGEPLFFLGQGAPLGDGGKDGYYYMSQRADGSFNIHYVDYASRSEIVLCNRPECTHDNESCTAWRPYGGSEAGAIPIGDGLYTIFYGSGQEGDFARYGDLAKMRIEKSAQDGSGTKQLLALEPRQTLEGGIAADSNTLYMTVQTVEQEEQGDQTRVTRQIYAVHLQDGTVQKSKTMEQTDLQIIGAADRKLLLRYYDVAEQLSQTTIEYMVYDVDTGESNPLAFEGTIGTGAVCVKNELCWLDKAQNAFIKLNFLDGTSTSLPLNMEIAGYEQVRLSEPLQTYANVYLYGRDGEETRALLALNSGELFPLTMEMDAPDDVPNKSIKIFAQVEDDTFLVAQGLSYGEVTLSAGAEESRFVSSVQYTLAMLPVQSCLANKADFQPIQRVS</sequence>
<feature type="chain" id="PRO_5039489633" evidence="2">
    <location>
        <begin position="25"/>
        <end position="439"/>
    </location>
</feature>
<reference evidence="3" key="1">
    <citation type="journal article" date="2021" name="PeerJ">
        <title>Extensive microbial diversity within the chicken gut microbiome revealed by metagenomics and culture.</title>
        <authorList>
            <person name="Gilroy R."/>
            <person name="Ravi A."/>
            <person name="Getino M."/>
            <person name="Pursley I."/>
            <person name="Horton D.L."/>
            <person name="Alikhan N.F."/>
            <person name="Baker D."/>
            <person name="Gharbi K."/>
            <person name="Hall N."/>
            <person name="Watson M."/>
            <person name="Adriaenssens E.M."/>
            <person name="Foster-Nyarko E."/>
            <person name="Jarju S."/>
            <person name="Secka A."/>
            <person name="Antonio M."/>
            <person name="Oren A."/>
            <person name="Chaudhuri R.R."/>
            <person name="La Ragione R."/>
            <person name="Hildebrand F."/>
            <person name="Pallen M.J."/>
        </authorList>
    </citation>
    <scope>NUCLEOTIDE SEQUENCE</scope>
    <source>
        <strain evidence="3">ChiBcec8-14828</strain>
    </source>
</reference>
<dbReference type="EMBL" id="DWYA01000008">
    <property type="protein sequence ID" value="HJB38875.1"/>
    <property type="molecule type" value="Genomic_DNA"/>
</dbReference>
<dbReference type="PROSITE" id="PS51257">
    <property type="entry name" value="PROKAR_LIPOPROTEIN"/>
    <property type="match status" value="1"/>
</dbReference>
<evidence type="ECO:0000256" key="2">
    <source>
        <dbReference type="SAM" id="SignalP"/>
    </source>
</evidence>
<dbReference type="Proteomes" id="UP000824209">
    <property type="component" value="Unassembled WGS sequence"/>
</dbReference>
<feature type="region of interest" description="Disordered" evidence="1">
    <location>
        <begin position="31"/>
        <end position="51"/>
    </location>
</feature>
<evidence type="ECO:0000313" key="3">
    <source>
        <dbReference type="EMBL" id="HJB38875.1"/>
    </source>
</evidence>
<organism evidence="3 4">
    <name type="scientific">Candidatus Ruthenibacterium avium</name>
    <dbReference type="NCBI Taxonomy" id="2838751"/>
    <lineage>
        <taxon>Bacteria</taxon>
        <taxon>Bacillati</taxon>
        <taxon>Bacillota</taxon>
        <taxon>Clostridia</taxon>
        <taxon>Eubacteriales</taxon>
        <taxon>Oscillospiraceae</taxon>
        <taxon>Ruthenibacterium</taxon>
    </lineage>
</organism>
<evidence type="ECO:0000313" key="4">
    <source>
        <dbReference type="Proteomes" id="UP000824209"/>
    </source>
</evidence>